<dbReference type="AlphaFoldDB" id="A0A1C3RHE1"/>
<accession>A0A1C3RHE1</accession>
<gene>
    <name evidence="1" type="ORF">MTBPR1_30059</name>
</gene>
<evidence type="ECO:0000313" key="2">
    <source>
        <dbReference type="Proteomes" id="UP000231658"/>
    </source>
</evidence>
<evidence type="ECO:0000313" key="1">
    <source>
        <dbReference type="EMBL" id="SCA56689.1"/>
    </source>
</evidence>
<dbReference type="STRING" id="1867952.MTBPR1_30059"/>
<dbReference type="RefSeq" id="WP_069188773.1">
    <property type="nucleotide sequence ID" value="NZ_FLYE01000023.1"/>
</dbReference>
<dbReference type="EMBL" id="FLYE01000023">
    <property type="protein sequence ID" value="SCA56689.1"/>
    <property type="molecule type" value="Genomic_DNA"/>
</dbReference>
<protein>
    <submittedName>
        <fullName evidence="1">Uncharacterized protein</fullName>
    </submittedName>
</protein>
<dbReference type="OrthoDB" id="9846073at2"/>
<sequence length="74" mass="8071">MGEIVNLNSVSKVKQEVPLIARAIVIESLEELREAMTETLGYAELVGCDIEQVRKCIKVMADSIEPGENGGEHS</sequence>
<keyword evidence="2" id="KW-1185">Reference proteome</keyword>
<proteinExistence type="predicted"/>
<dbReference type="Proteomes" id="UP000231658">
    <property type="component" value="Unassembled WGS sequence"/>
</dbReference>
<organism evidence="1 2">
    <name type="scientific">Candidatus Terasakiella magnetica</name>
    <dbReference type="NCBI Taxonomy" id="1867952"/>
    <lineage>
        <taxon>Bacteria</taxon>
        <taxon>Pseudomonadati</taxon>
        <taxon>Pseudomonadota</taxon>
        <taxon>Alphaproteobacteria</taxon>
        <taxon>Rhodospirillales</taxon>
        <taxon>Terasakiellaceae</taxon>
        <taxon>Terasakiella</taxon>
    </lineage>
</organism>
<name>A0A1C3RHE1_9PROT</name>
<reference evidence="1 2" key="1">
    <citation type="submission" date="2016-07" db="EMBL/GenBank/DDBJ databases">
        <authorList>
            <person name="Lefevre C.T."/>
        </authorList>
    </citation>
    <scope>NUCLEOTIDE SEQUENCE [LARGE SCALE GENOMIC DNA]</scope>
    <source>
        <strain evidence="1">PR1</strain>
    </source>
</reference>